<feature type="region of interest" description="Disordered" evidence="1">
    <location>
        <begin position="124"/>
        <end position="201"/>
    </location>
</feature>
<accession>A0A8H6IDI7</accession>
<gene>
    <name evidence="2" type="ORF">DFP72DRAFT_1041635</name>
</gene>
<reference evidence="2 3" key="1">
    <citation type="submission" date="2020-07" db="EMBL/GenBank/DDBJ databases">
        <title>Comparative genomics of pyrophilous fungi reveals a link between fire events and developmental genes.</title>
        <authorList>
            <consortium name="DOE Joint Genome Institute"/>
            <person name="Steindorff A.S."/>
            <person name="Carver A."/>
            <person name="Calhoun S."/>
            <person name="Stillman K."/>
            <person name="Liu H."/>
            <person name="Lipzen A."/>
            <person name="Pangilinan J."/>
            <person name="Labutti K."/>
            <person name="Bruns T.D."/>
            <person name="Grigoriev I.V."/>
        </authorList>
    </citation>
    <scope>NUCLEOTIDE SEQUENCE [LARGE SCALE GENOMIC DNA]</scope>
    <source>
        <strain evidence="2 3">CBS 144469</strain>
    </source>
</reference>
<protein>
    <submittedName>
        <fullName evidence="2">Uncharacterized protein</fullName>
    </submittedName>
</protein>
<dbReference type="OrthoDB" id="2685617at2759"/>
<dbReference type="AlphaFoldDB" id="A0A8H6IDI7"/>
<dbReference type="Proteomes" id="UP000521943">
    <property type="component" value="Unassembled WGS sequence"/>
</dbReference>
<evidence type="ECO:0000256" key="1">
    <source>
        <dbReference type="SAM" id="MobiDB-lite"/>
    </source>
</evidence>
<feature type="compositionally biased region" description="Polar residues" evidence="1">
    <location>
        <begin position="139"/>
        <end position="151"/>
    </location>
</feature>
<organism evidence="2 3">
    <name type="scientific">Ephemerocybe angulata</name>
    <dbReference type="NCBI Taxonomy" id="980116"/>
    <lineage>
        <taxon>Eukaryota</taxon>
        <taxon>Fungi</taxon>
        <taxon>Dikarya</taxon>
        <taxon>Basidiomycota</taxon>
        <taxon>Agaricomycotina</taxon>
        <taxon>Agaricomycetes</taxon>
        <taxon>Agaricomycetidae</taxon>
        <taxon>Agaricales</taxon>
        <taxon>Agaricineae</taxon>
        <taxon>Psathyrellaceae</taxon>
        <taxon>Ephemerocybe</taxon>
    </lineage>
</organism>
<name>A0A8H6IDI7_9AGAR</name>
<dbReference type="EMBL" id="JACGCI010000008">
    <property type="protein sequence ID" value="KAF6762263.1"/>
    <property type="molecule type" value="Genomic_DNA"/>
</dbReference>
<keyword evidence="3" id="KW-1185">Reference proteome</keyword>
<evidence type="ECO:0000313" key="2">
    <source>
        <dbReference type="EMBL" id="KAF6762263.1"/>
    </source>
</evidence>
<proteinExistence type="predicted"/>
<feature type="compositionally biased region" description="Basic and acidic residues" evidence="1">
    <location>
        <begin position="175"/>
        <end position="192"/>
    </location>
</feature>
<sequence>MDPTTRFQQAVPYLLLPVSEPLSALHATRRRLHYSPCPDDPNACAACGSCLHTGTTQYRVARSKSKKSRVAQTTCLACDHVRITPLALYSSTTTKTSVFHIPSAGPDARDGIASNAVASMQPPLLPAARLDNPRDSSERPTASSSTPQTPRSGAAGKITQTRQKKKTGLQAMLARNREQEQERAKSQKKHEGGLSAFLDGL</sequence>
<evidence type="ECO:0000313" key="3">
    <source>
        <dbReference type="Proteomes" id="UP000521943"/>
    </source>
</evidence>
<comment type="caution">
    <text evidence="2">The sequence shown here is derived from an EMBL/GenBank/DDBJ whole genome shotgun (WGS) entry which is preliminary data.</text>
</comment>